<dbReference type="RefSeq" id="WP_119496882.1">
    <property type="nucleotide sequence ID" value="NZ_NRJH01000029.1"/>
</dbReference>
<proteinExistence type="predicted"/>
<comment type="caution">
    <text evidence="2">The sequence shown here is derived from an EMBL/GenBank/DDBJ whole genome shotgun (WGS) entry which is preliminary data.</text>
</comment>
<dbReference type="PANTHER" id="PTHR38446:SF1">
    <property type="entry name" value="BLL0914 PROTEIN"/>
    <property type="match status" value="1"/>
</dbReference>
<dbReference type="AlphaFoldDB" id="A0A3A1Y9I9"/>
<evidence type="ECO:0000256" key="1">
    <source>
        <dbReference type="SAM" id="Phobius"/>
    </source>
</evidence>
<keyword evidence="1" id="KW-1133">Transmembrane helix</keyword>
<evidence type="ECO:0008006" key="4">
    <source>
        <dbReference type="Google" id="ProtNLM"/>
    </source>
</evidence>
<keyword evidence="1" id="KW-0472">Membrane</keyword>
<protein>
    <recommendedName>
        <fullName evidence="4">DUF1304 domain-containing protein</fullName>
    </recommendedName>
</protein>
<feature type="transmembrane region" description="Helical" evidence="1">
    <location>
        <begin position="55"/>
        <end position="72"/>
    </location>
</feature>
<dbReference type="PANTHER" id="PTHR38446">
    <property type="entry name" value="BLL0914 PROTEIN"/>
    <property type="match status" value="1"/>
</dbReference>
<evidence type="ECO:0000313" key="2">
    <source>
        <dbReference type="EMBL" id="RIY32777.1"/>
    </source>
</evidence>
<accession>A0A3A1Y9I9</accession>
<reference evidence="2 3" key="1">
    <citation type="submission" date="2017-08" db="EMBL/GenBank/DDBJ databases">
        <title>Reclassification of Bisgaard taxon 37 and 44.</title>
        <authorList>
            <person name="Christensen H."/>
        </authorList>
    </citation>
    <scope>NUCLEOTIDE SEQUENCE [LARGE SCALE GENOMIC DNA]</scope>
    <source>
        <strain evidence="2 3">B96_4</strain>
    </source>
</reference>
<dbReference type="EMBL" id="NRJH01000029">
    <property type="protein sequence ID" value="RIY32777.1"/>
    <property type="molecule type" value="Genomic_DNA"/>
</dbReference>
<feature type="transmembrane region" description="Helical" evidence="1">
    <location>
        <begin position="7"/>
        <end position="26"/>
    </location>
</feature>
<organism evidence="2 3">
    <name type="scientific">Psittacicella melopsittaci</name>
    <dbReference type="NCBI Taxonomy" id="2028576"/>
    <lineage>
        <taxon>Bacteria</taxon>
        <taxon>Pseudomonadati</taxon>
        <taxon>Pseudomonadota</taxon>
        <taxon>Gammaproteobacteria</taxon>
        <taxon>Pasteurellales</taxon>
        <taxon>Psittacicellaceae</taxon>
        <taxon>Psittacicella</taxon>
    </lineage>
</organism>
<gene>
    <name evidence="2" type="ORF">CJP74_03510</name>
</gene>
<keyword evidence="3" id="KW-1185">Reference proteome</keyword>
<dbReference type="OrthoDB" id="9803832at2"/>
<feature type="transmembrane region" description="Helical" evidence="1">
    <location>
        <begin position="100"/>
        <end position="117"/>
    </location>
</feature>
<dbReference type="Proteomes" id="UP000266258">
    <property type="component" value="Unassembled WGS sequence"/>
</dbReference>
<feature type="transmembrane region" description="Helical" evidence="1">
    <location>
        <begin position="77"/>
        <end position="94"/>
    </location>
</feature>
<sequence length="118" mass="13257">MQIAQNILMGLIALEFLFIMYLETFATTSKQTARVFNTTQAKLQDSQVQNLFKNLGIYNGLLAGVIIFALVLQHNLVLTYIAFYIVGVALYGAFTVSKHIIWKQGGLAIIYLVLHFLN</sequence>
<name>A0A3A1Y9I9_9GAMM</name>
<evidence type="ECO:0000313" key="3">
    <source>
        <dbReference type="Proteomes" id="UP000266258"/>
    </source>
</evidence>
<keyword evidence="1" id="KW-0812">Transmembrane</keyword>
<dbReference type="InterPro" id="IPR009732">
    <property type="entry name" value="DUF1304"/>
</dbReference>
<dbReference type="Pfam" id="PF06993">
    <property type="entry name" value="DUF1304"/>
    <property type="match status" value="1"/>
</dbReference>